<evidence type="ECO:0000313" key="3">
    <source>
        <dbReference type="Proteomes" id="UP001054945"/>
    </source>
</evidence>
<accession>A0AAV4YCT0</accession>
<proteinExistence type="predicted"/>
<sequence>MTLLAEDQSDGGGGREKDRLRWNDNSESDFTDRFRDRCCRNKNLRSCGELRNVVFAWVAVDIGCCNHSLDTYLVVGIECLDTLFNEKGTRLC</sequence>
<dbReference type="EMBL" id="BPLR01019172">
    <property type="protein sequence ID" value="GIZ04953.1"/>
    <property type="molecule type" value="Genomic_DNA"/>
</dbReference>
<feature type="region of interest" description="Disordered" evidence="1">
    <location>
        <begin position="1"/>
        <end position="30"/>
    </location>
</feature>
<feature type="compositionally biased region" description="Basic and acidic residues" evidence="1">
    <location>
        <begin position="13"/>
        <end position="30"/>
    </location>
</feature>
<evidence type="ECO:0000313" key="2">
    <source>
        <dbReference type="EMBL" id="GIZ04953.1"/>
    </source>
</evidence>
<evidence type="ECO:0000256" key="1">
    <source>
        <dbReference type="SAM" id="MobiDB-lite"/>
    </source>
</evidence>
<organism evidence="2 3">
    <name type="scientific">Caerostris extrusa</name>
    <name type="common">Bark spider</name>
    <name type="synonym">Caerostris bankana</name>
    <dbReference type="NCBI Taxonomy" id="172846"/>
    <lineage>
        <taxon>Eukaryota</taxon>
        <taxon>Metazoa</taxon>
        <taxon>Ecdysozoa</taxon>
        <taxon>Arthropoda</taxon>
        <taxon>Chelicerata</taxon>
        <taxon>Arachnida</taxon>
        <taxon>Araneae</taxon>
        <taxon>Araneomorphae</taxon>
        <taxon>Entelegynae</taxon>
        <taxon>Araneoidea</taxon>
        <taxon>Araneidae</taxon>
        <taxon>Caerostris</taxon>
    </lineage>
</organism>
<protein>
    <submittedName>
        <fullName evidence="2">Uncharacterized protein</fullName>
    </submittedName>
</protein>
<reference evidence="2 3" key="1">
    <citation type="submission" date="2021-06" db="EMBL/GenBank/DDBJ databases">
        <title>Caerostris extrusa draft genome.</title>
        <authorList>
            <person name="Kono N."/>
            <person name="Arakawa K."/>
        </authorList>
    </citation>
    <scope>NUCLEOTIDE SEQUENCE [LARGE SCALE GENOMIC DNA]</scope>
</reference>
<dbReference type="Proteomes" id="UP001054945">
    <property type="component" value="Unassembled WGS sequence"/>
</dbReference>
<comment type="caution">
    <text evidence="2">The sequence shown here is derived from an EMBL/GenBank/DDBJ whole genome shotgun (WGS) entry which is preliminary data.</text>
</comment>
<name>A0AAV4YCT0_CAEEX</name>
<dbReference type="AlphaFoldDB" id="A0AAV4YCT0"/>
<keyword evidence="3" id="KW-1185">Reference proteome</keyword>
<gene>
    <name evidence="2" type="ORF">CEXT_803691</name>
</gene>